<evidence type="ECO:0000313" key="4">
    <source>
        <dbReference type="Proteomes" id="UP000037773"/>
    </source>
</evidence>
<keyword evidence="4" id="KW-1185">Reference proteome</keyword>
<dbReference type="PATRIC" id="fig|36816.3.peg.5980"/>
<feature type="domain" description="Nucleotidyl transferase" evidence="1">
    <location>
        <begin position="22"/>
        <end position="256"/>
    </location>
</feature>
<evidence type="ECO:0000259" key="2">
    <source>
        <dbReference type="Pfam" id="PF25087"/>
    </source>
</evidence>
<protein>
    <submittedName>
        <fullName evidence="3">Glucose-1-phosphate thymidylyltransferase</fullName>
    </submittedName>
</protein>
<dbReference type="SUPFAM" id="SSF53448">
    <property type="entry name" value="Nucleotide-diphospho-sugar transferases"/>
    <property type="match status" value="1"/>
</dbReference>
<dbReference type="InterPro" id="IPR056729">
    <property type="entry name" value="GMPPB_C"/>
</dbReference>
<reference evidence="3 4" key="1">
    <citation type="submission" date="2015-07" db="EMBL/GenBank/DDBJ databases">
        <authorList>
            <person name="Noorani M."/>
        </authorList>
    </citation>
    <scope>NUCLEOTIDE SEQUENCE [LARGE SCALE GENOMIC DNA]</scope>
    <source>
        <strain evidence="3 4">NRRL B-24567</strain>
    </source>
</reference>
<feature type="domain" description="Mannose-1-phosphate guanyltransferase C-terminal" evidence="2">
    <location>
        <begin position="289"/>
        <end position="359"/>
    </location>
</feature>
<accession>A0A0M9X6P8</accession>
<name>A0A0M9X6P8_9ACTN</name>
<dbReference type="GO" id="GO:0016740">
    <property type="term" value="F:transferase activity"/>
    <property type="evidence" value="ECO:0007669"/>
    <property type="project" value="UniProtKB-KW"/>
</dbReference>
<evidence type="ECO:0000313" key="3">
    <source>
        <dbReference type="EMBL" id="KOT33640.1"/>
    </source>
</evidence>
<sequence length="375" mass="39646">MRGETCEKTPPDRSAPAEAEVKALVLAGGTGSRLRPFTHTGAKQLLPIANRPVLFHALDSLAAAGIREVGVVVGAHGREIRELTGDGTEFGLRITYLQQSRPLGLAHAVRIARDFLGDDDFLLYLGDNYLPQGVADFVRLAAADAAAARLLLTPVADPSAFGVAEVDTEGNVLRLEEKPDTPRSALALIGVYAFSPAVHEAVRAIAPSARGELEITHAVQWMVDQGLRVRAETTTRPWRDTGSAEDMLEVNRHVLDGIEGSVEGKVDAHSTLIGRVRVAEGAVVRGSRVVGPVVIGAGAVVSNSSVGPYTSIGEDCRVEDSAVEYSVLLRGAQVEGASRIEASLIGRGAVVGPAPRLPRAHRLVIGDHSKVYLTP</sequence>
<dbReference type="InterPro" id="IPR005908">
    <property type="entry name" value="G1P_thy_trans_l"/>
</dbReference>
<comment type="caution">
    <text evidence="3">The sequence shown here is derived from an EMBL/GenBank/DDBJ whole genome shotgun (WGS) entry which is preliminary data.</text>
</comment>
<dbReference type="InterPro" id="IPR005835">
    <property type="entry name" value="NTP_transferase_dom"/>
</dbReference>
<dbReference type="Proteomes" id="UP000037773">
    <property type="component" value="Unassembled WGS sequence"/>
</dbReference>
<proteinExistence type="predicted"/>
<gene>
    <name evidence="3" type="ORF">ADK41_27610</name>
</gene>
<dbReference type="NCBIfam" id="TIGR01208">
    <property type="entry name" value="rmlA_long"/>
    <property type="match status" value="1"/>
</dbReference>
<dbReference type="InterPro" id="IPR029044">
    <property type="entry name" value="Nucleotide-diphossugar_trans"/>
</dbReference>
<dbReference type="AlphaFoldDB" id="A0A0M9X6P8"/>
<dbReference type="Gene3D" id="3.90.550.10">
    <property type="entry name" value="Spore Coat Polysaccharide Biosynthesis Protein SpsA, Chain A"/>
    <property type="match status" value="1"/>
</dbReference>
<dbReference type="Pfam" id="PF00483">
    <property type="entry name" value="NTP_transferase"/>
    <property type="match status" value="1"/>
</dbReference>
<keyword evidence="3" id="KW-0808">Transferase</keyword>
<organism evidence="3 4">
    <name type="scientific">Streptomyces caelestis</name>
    <dbReference type="NCBI Taxonomy" id="36816"/>
    <lineage>
        <taxon>Bacteria</taxon>
        <taxon>Bacillati</taxon>
        <taxon>Actinomycetota</taxon>
        <taxon>Actinomycetes</taxon>
        <taxon>Kitasatosporales</taxon>
        <taxon>Streptomycetaceae</taxon>
        <taxon>Streptomyces</taxon>
    </lineage>
</organism>
<dbReference type="EMBL" id="LGCN01000222">
    <property type="protein sequence ID" value="KOT33640.1"/>
    <property type="molecule type" value="Genomic_DNA"/>
</dbReference>
<dbReference type="PANTHER" id="PTHR42883">
    <property type="entry name" value="GLUCOSE-1-PHOSPHATE THYMIDYLTRANSFERASE"/>
    <property type="match status" value="1"/>
</dbReference>
<evidence type="ECO:0000259" key="1">
    <source>
        <dbReference type="Pfam" id="PF00483"/>
    </source>
</evidence>
<dbReference type="Gene3D" id="2.160.10.10">
    <property type="entry name" value="Hexapeptide repeat proteins"/>
    <property type="match status" value="1"/>
</dbReference>
<dbReference type="Pfam" id="PF25087">
    <property type="entry name" value="GMPPB_C"/>
    <property type="match status" value="1"/>
</dbReference>
<dbReference type="PANTHER" id="PTHR42883:SF2">
    <property type="entry name" value="THYMIDYLYLTRANSFERASE"/>
    <property type="match status" value="1"/>
</dbReference>
<dbReference type="CDD" id="cd04189">
    <property type="entry name" value="G1P_TT_long"/>
    <property type="match status" value="1"/>
</dbReference>